<keyword evidence="3" id="KW-1185">Reference proteome</keyword>
<organism evidence="2 3">
    <name type="scientific">Andreprevotia lacus DSM 23236</name>
    <dbReference type="NCBI Taxonomy" id="1121001"/>
    <lineage>
        <taxon>Bacteria</taxon>
        <taxon>Pseudomonadati</taxon>
        <taxon>Pseudomonadota</taxon>
        <taxon>Betaproteobacteria</taxon>
        <taxon>Neisseriales</taxon>
        <taxon>Chitinibacteraceae</taxon>
        <taxon>Andreprevotia</taxon>
    </lineage>
</organism>
<dbReference type="STRING" id="1121001.SAMN02745857_00213"/>
<accession>A0A1W1WY26</accession>
<evidence type="ECO:0000313" key="3">
    <source>
        <dbReference type="Proteomes" id="UP000192761"/>
    </source>
</evidence>
<sequence>MSPLYLDFHRVHKPTPWIGLLLVTLGVVALLWVSTQQDILEQSRSQVETLEASVKLKKQQIAAKAQAAQKETPVNEKVGSIRRAQQRSALPALQILESSWDSDMAILRLDVSPADATIKMDIETRSAPQLLNWYDRISHQTGVTRVVLARQQTKVADPFKPTQASVEVQLRKEAVPAKIKASQP</sequence>
<reference evidence="2 3" key="1">
    <citation type="submission" date="2017-04" db="EMBL/GenBank/DDBJ databases">
        <authorList>
            <person name="Afonso C.L."/>
            <person name="Miller P.J."/>
            <person name="Scott M.A."/>
            <person name="Spackman E."/>
            <person name="Goraichik I."/>
            <person name="Dimitrov K.M."/>
            <person name="Suarez D.L."/>
            <person name="Swayne D.E."/>
        </authorList>
    </citation>
    <scope>NUCLEOTIDE SEQUENCE [LARGE SCALE GENOMIC DNA]</scope>
    <source>
        <strain evidence="2 3">DSM 23236</strain>
    </source>
</reference>
<dbReference type="OrthoDB" id="8589236at2"/>
<evidence type="ECO:0000313" key="2">
    <source>
        <dbReference type="EMBL" id="SMC16565.1"/>
    </source>
</evidence>
<evidence type="ECO:0000256" key="1">
    <source>
        <dbReference type="SAM" id="Phobius"/>
    </source>
</evidence>
<keyword evidence="1" id="KW-0812">Transmembrane</keyword>
<feature type="transmembrane region" description="Helical" evidence="1">
    <location>
        <begin position="15"/>
        <end position="34"/>
    </location>
</feature>
<gene>
    <name evidence="2" type="ORF">SAMN02745857_00213</name>
</gene>
<proteinExistence type="predicted"/>
<keyword evidence="1" id="KW-0472">Membrane</keyword>
<keyword evidence="1" id="KW-1133">Transmembrane helix</keyword>
<dbReference type="AlphaFoldDB" id="A0A1W1WY26"/>
<dbReference type="EMBL" id="FWXD01000001">
    <property type="protein sequence ID" value="SMC16565.1"/>
    <property type="molecule type" value="Genomic_DNA"/>
</dbReference>
<dbReference type="Proteomes" id="UP000192761">
    <property type="component" value="Unassembled WGS sequence"/>
</dbReference>
<name>A0A1W1WY26_9NEIS</name>
<protein>
    <submittedName>
        <fullName evidence="2">Uncharacterized protein</fullName>
    </submittedName>
</protein>
<dbReference type="RefSeq" id="WP_084088678.1">
    <property type="nucleotide sequence ID" value="NZ_FWXD01000001.1"/>
</dbReference>